<keyword evidence="8 15" id="KW-0732">Signal</keyword>
<proteinExistence type="inferred from homology"/>
<dbReference type="STRING" id="329884.A0A4U0XS44"/>
<evidence type="ECO:0000256" key="10">
    <source>
        <dbReference type="ARBA" id="ARBA00023277"/>
    </source>
</evidence>
<dbReference type="SUPFAM" id="SSF49899">
    <property type="entry name" value="Concanavalin A-like lectins/glucanases"/>
    <property type="match status" value="1"/>
</dbReference>
<comment type="pathway">
    <text evidence="3 13 14">Glycan degradation; xylan degradation.</text>
</comment>
<evidence type="ECO:0000256" key="1">
    <source>
        <dbReference type="ARBA" id="ARBA00000681"/>
    </source>
</evidence>
<feature type="signal peptide" evidence="15">
    <location>
        <begin position="1"/>
        <end position="19"/>
    </location>
</feature>
<keyword evidence="9 13" id="KW-0378">Hydrolase</keyword>
<evidence type="ECO:0000256" key="13">
    <source>
        <dbReference type="PROSITE-ProRule" id="PRU01097"/>
    </source>
</evidence>
<evidence type="ECO:0000256" key="15">
    <source>
        <dbReference type="SAM" id="SignalP"/>
    </source>
</evidence>
<evidence type="ECO:0000313" key="17">
    <source>
        <dbReference type="EMBL" id="TKA77735.1"/>
    </source>
</evidence>
<keyword evidence="12 13" id="KW-0624">Polysaccharide degradation</keyword>
<evidence type="ECO:0000256" key="9">
    <source>
        <dbReference type="ARBA" id="ARBA00022801"/>
    </source>
</evidence>
<evidence type="ECO:0000256" key="14">
    <source>
        <dbReference type="RuleBase" id="RU362015"/>
    </source>
</evidence>
<comment type="caution">
    <text evidence="17">The sequence shown here is derived from an EMBL/GenBank/DDBJ whole genome shotgun (WGS) entry which is preliminary data.</text>
</comment>
<dbReference type="PRINTS" id="PR00911">
    <property type="entry name" value="GLHYDRLASE11"/>
</dbReference>
<feature type="active site" description="Nucleophile" evidence="13">
    <location>
        <position position="105"/>
    </location>
</feature>
<dbReference type="UniPathway" id="UPA00114"/>
<evidence type="ECO:0000256" key="11">
    <source>
        <dbReference type="ARBA" id="ARBA00023295"/>
    </source>
</evidence>
<organism evidence="17 18">
    <name type="scientific">Friedmanniomyces simplex</name>
    <dbReference type="NCBI Taxonomy" id="329884"/>
    <lineage>
        <taxon>Eukaryota</taxon>
        <taxon>Fungi</taxon>
        <taxon>Dikarya</taxon>
        <taxon>Ascomycota</taxon>
        <taxon>Pezizomycotina</taxon>
        <taxon>Dothideomycetes</taxon>
        <taxon>Dothideomycetidae</taxon>
        <taxon>Mycosphaerellales</taxon>
        <taxon>Teratosphaeriaceae</taxon>
        <taxon>Friedmanniomyces</taxon>
    </lineage>
</organism>
<dbReference type="InterPro" id="IPR033123">
    <property type="entry name" value="GH11_dom"/>
</dbReference>
<dbReference type="InterPro" id="IPR013319">
    <property type="entry name" value="GH11/12"/>
</dbReference>
<dbReference type="EC" id="3.2.1.8" evidence="5 13"/>
<feature type="active site" description="Proton donor" evidence="13">
    <location>
        <position position="196"/>
    </location>
</feature>
<dbReference type="PROSITE" id="PS00776">
    <property type="entry name" value="GH11_1"/>
    <property type="match status" value="1"/>
</dbReference>
<accession>A0A4U0XS44</accession>
<dbReference type="GO" id="GO:0045493">
    <property type="term" value="P:xylan catabolic process"/>
    <property type="evidence" value="ECO:0007669"/>
    <property type="project" value="UniProtKB-UniRule"/>
</dbReference>
<name>A0A4U0XS44_9PEZI</name>
<sequence>MPSFTTTTALLAGVAGVLASPNSIKARQSDAINYVQNYNGDLANFKYSEAAGTYSASWNNPGDFVVGLGWSTGSARSITYSAEYSAAGSGSYLGIYGWVNSPQAEYYVVESYGSYNPCSGVTSLGSITASDGGSYTLCTDTRTNEPSITGTSTFTQFWAVRETQRTSGTINMGDFFTAWAKHGFGSDYNFQVVEVEAFSGTGTASVTVGGTAAAAGTSDTASSAVASSAAAAPSSAAYSAPASSPVYTAPASSVYTAPASTAAASAPFAYSGYSAPASSGYAAPTATGGFASPTNIISPVAPIASGTAPAYSAPAYSVPASNTTVASPTAPAGCIVKYFVA</sequence>
<keyword evidence="18" id="KW-1185">Reference proteome</keyword>
<dbReference type="FunFam" id="2.60.120.180:FF:000002">
    <property type="entry name" value="Endo-1,4-beta-xylanase A"/>
    <property type="match status" value="1"/>
</dbReference>
<evidence type="ECO:0000256" key="3">
    <source>
        <dbReference type="ARBA" id="ARBA00004851"/>
    </source>
</evidence>
<comment type="similarity">
    <text evidence="4 13 14">Belongs to the glycosyl hydrolase 11 (cellulase G) family.</text>
</comment>
<feature type="chain" id="PRO_5020507381" description="Endo-1,4-beta-xylanase" evidence="15">
    <location>
        <begin position="20"/>
        <end position="341"/>
    </location>
</feature>
<evidence type="ECO:0000259" key="16">
    <source>
        <dbReference type="PROSITE" id="PS51761"/>
    </source>
</evidence>
<keyword evidence="7 13" id="KW-0858">Xylan degradation</keyword>
<dbReference type="PROSITE" id="PS51761">
    <property type="entry name" value="GH11_3"/>
    <property type="match status" value="1"/>
</dbReference>
<evidence type="ECO:0000256" key="6">
    <source>
        <dbReference type="ARBA" id="ARBA00022525"/>
    </source>
</evidence>
<gene>
    <name evidence="17" type="ORF">B0A55_04175</name>
</gene>
<dbReference type="PANTHER" id="PTHR46828">
    <property type="entry name" value="ENDO-1,4-BETA-XYLANASE A-RELATED"/>
    <property type="match status" value="1"/>
</dbReference>
<dbReference type="AlphaFoldDB" id="A0A4U0XS44"/>
<dbReference type="GO" id="GO:0005576">
    <property type="term" value="C:extracellular region"/>
    <property type="evidence" value="ECO:0007669"/>
    <property type="project" value="UniProtKB-SubCell"/>
</dbReference>
<dbReference type="InterPro" id="IPR013320">
    <property type="entry name" value="ConA-like_dom_sf"/>
</dbReference>
<comment type="subcellular location">
    <subcellularLocation>
        <location evidence="2">Secreted</location>
    </subcellularLocation>
</comment>
<evidence type="ECO:0000256" key="5">
    <source>
        <dbReference type="ARBA" id="ARBA00012590"/>
    </source>
</evidence>
<dbReference type="Pfam" id="PF00457">
    <property type="entry name" value="Glyco_hydro_11"/>
    <property type="match status" value="1"/>
</dbReference>
<feature type="domain" description="GH11" evidence="16">
    <location>
        <begin position="20"/>
        <end position="209"/>
    </location>
</feature>
<dbReference type="OrthoDB" id="2115822at2759"/>
<evidence type="ECO:0000313" key="18">
    <source>
        <dbReference type="Proteomes" id="UP000309340"/>
    </source>
</evidence>
<evidence type="ECO:0000256" key="7">
    <source>
        <dbReference type="ARBA" id="ARBA00022651"/>
    </source>
</evidence>
<evidence type="ECO:0000256" key="4">
    <source>
        <dbReference type="ARBA" id="ARBA00007792"/>
    </source>
</evidence>
<protein>
    <recommendedName>
        <fullName evidence="5 13">Endo-1,4-beta-xylanase</fullName>
        <ecNumber evidence="5 13">3.2.1.8</ecNumber>
    </recommendedName>
</protein>
<comment type="catalytic activity">
    <reaction evidence="1 13 14">
        <text>Endohydrolysis of (1-&gt;4)-beta-D-xylosidic linkages in xylans.</text>
        <dbReference type="EC" id="3.2.1.8"/>
    </reaction>
</comment>
<dbReference type="GO" id="GO:0031176">
    <property type="term" value="F:endo-1,4-beta-xylanase activity"/>
    <property type="evidence" value="ECO:0007669"/>
    <property type="project" value="UniProtKB-UniRule"/>
</dbReference>
<reference evidence="17 18" key="1">
    <citation type="submission" date="2017-03" db="EMBL/GenBank/DDBJ databases">
        <title>Genomes of endolithic fungi from Antarctica.</title>
        <authorList>
            <person name="Coleine C."/>
            <person name="Masonjones S."/>
            <person name="Stajich J.E."/>
        </authorList>
    </citation>
    <scope>NUCLEOTIDE SEQUENCE [LARGE SCALE GENOMIC DNA]</scope>
    <source>
        <strain evidence="17 18">CCFEE 5184</strain>
    </source>
</reference>
<keyword evidence="10 13" id="KW-0119">Carbohydrate metabolism</keyword>
<evidence type="ECO:0000256" key="2">
    <source>
        <dbReference type="ARBA" id="ARBA00004613"/>
    </source>
</evidence>
<evidence type="ECO:0000256" key="8">
    <source>
        <dbReference type="ARBA" id="ARBA00022729"/>
    </source>
</evidence>
<evidence type="ECO:0000256" key="12">
    <source>
        <dbReference type="ARBA" id="ARBA00023326"/>
    </source>
</evidence>
<dbReference type="InterPro" id="IPR001137">
    <property type="entry name" value="Glyco_hydro_11"/>
</dbReference>
<dbReference type="InterPro" id="IPR018208">
    <property type="entry name" value="GH11_AS_1"/>
</dbReference>
<dbReference type="PANTHER" id="PTHR46828:SF2">
    <property type="entry name" value="ENDO-1,4-BETA-XYLANASE A-RELATED"/>
    <property type="match status" value="1"/>
</dbReference>
<dbReference type="Gene3D" id="2.60.120.180">
    <property type="match status" value="1"/>
</dbReference>
<dbReference type="Proteomes" id="UP000309340">
    <property type="component" value="Unassembled WGS sequence"/>
</dbReference>
<keyword evidence="6" id="KW-0964">Secreted</keyword>
<keyword evidence="11 13" id="KW-0326">Glycosidase</keyword>
<dbReference type="EMBL" id="NAJQ01000130">
    <property type="protein sequence ID" value="TKA77735.1"/>
    <property type="molecule type" value="Genomic_DNA"/>
</dbReference>